<evidence type="ECO:0000259" key="2">
    <source>
        <dbReference type="Pfam" id="PF01337"/>
    </source>
</evidence>
<name>A0A2N6L610_9CYAN</name>
<dbReference type="Proteomes" id="UP000235081">
    <property type="component" value="Unassembled WGS sequence"/>
</dbReference>
<comment type="caution">
    <text evidence="3">The sequence shown here is derived from an EMBL/GenBank/DDBJ whole genome shotgun (WGS) entry which is preliminary data.</text>
</comment>
<gene>
    <name evidence="3" type="ORF">CEN46_23915</name>
</gene>
<evidence type="ECO:0000313" key="3">
    <source>
        <dbReference type="EMBL" id="PMB17295.1"/>
    </source>
</evidence>
<evidence type="ECO:0000256" key="1">
    <source>
        <dbReference type="ARBA" id="ARBA00006845"/>
    </source>
</evidence>
<dbReference type="InterPro" id="IPR000468">
    <property type="entry name" value="Barstar"/>
</dbReference>
<protein>
    <recommendedName>
        <fullName evidence="2">Barstar (barnase inhibitor) domain-containing protein</fullName>
    </recommendedName>
</protein>
<accession>A0A2N6L610</accession>
<organism evidence="3 4">
    <name type="scientific">Fischerella thermalis CCMEE 5318</name>
    <dbReference type="NCBI Taxonomy" id="2019666"/>
    <lineage>
        <taxon>Bacteria</taxon>
        <taxon>Bacillati</taxon>
        <taxon>Cyanobacteriota</taxon>
        <taxon>Cyanophyceae</taxon>
        <taxon>Nostocales</taxon>
        <taxon>Hapalosiphonaceae</taxon>
        <taxon>Fischerella</taxon>
    </lineage>
</organism>
<proteinExistence type="inferred from homology"/>
<dbReference type="SUPFAM" id="SSF52038">
    <property type="entry name" value="Barstar-related"/>
    <property type="match status" value="1"/>
</dbReference>
<dbReference type="Pfam" id="PF01337">
    <property type="entry name" value="Barstar"/>
    <property type="match status" value="1"/>
</dbReference>
<evidence type="ECO:0000313" key="4">
    <source>
        <dbReference type="Proteomes" id="UP000235081"/>
    </source>
</evidence>
<feature type="domain" description="Barstar (barnase inhibitor)" evidence="2">
    <location>
        <begin position="48"/>
        <end position="143"/>
    </location>
</feature>
<sequence length="172" mass="20025">MDPNRIVQVLSKTKPPWIHLVVGQKQTILELLTRKIYFQDKIRKFAIRDVPGDRCFTKQSLLRELARVLEFPPYFGYNWDALEECLLDLADWMPAEGYILLFIDTDKVLTDSEGDFTTLISILKSVAGEWASRRPPVPFHIVLHCFSYEKEKILSRMANTGSEFSIWDFEPV</sequence>
<dbReference type="Gene3D" id="3.30.370.10">
    <property type="entry name" value="Barstar-like"/>
    <property type="match status" value="1"/>
</dbReference>
<comment type="similarity">
    <text evidence="1">Belongs to the barstar family.</text>
</comment>
<reference evidence="3 4" key="1">
    <citation type="submission" date="2017-07" db="EMBL/GenBank/DDBJ databases">
        <title>Genomes of Fischerella (Mastigocladus) sp. strains.</title>
        <authorList>
            <person name="Miller S.R."/>
        </authorList>
    </citation>
    <scope>NUCLEOTIDE SEQUENCE [LARGE SCALE GENOMIC DNA]</scope>
    <source>
        <strain evidence="3 4">CCMEE 5318</strain>
    </source>
</reference>
<dbReference type="AlphaFoldDB" id="A0A2N6L610"/>
<dbReference type="CDD" id="cd05141">
    <property type="entry name" value="Barstar_evA4336-like"/>
    <property type="match status" value="1"/>
</dbReference>
<dbReference type="InterPro" id="IPR035905">
    <property type="entry name" value="Barstar-like_sf"/>
</dbReference>
<dbReference type="EMBL" id="NMQE01000830">
    <property type="protein sequence ID" value="PMB17295.1"/>
    <property type="molecule type" value="Genomic_DNA"/>
</dbReference>